<dbReference type="SUPFAM" id="SSF46689">
    <property type="entry name" value="Homeodomain-like"/>
    <property type="match status" value="1"/>
</dbReference>
<protein>
    <submittedName>
        <fullName evidence="5">Transcriptional regulator, AraC family</fullName>
    </submittedName>
</protein>
<dbReference type="EMBL" id="MSTI01000084">
    <property type="protein sequence ID" value="OLV17853.1"/>
    <property type="molecule type" value="Genomic_DNA"/>
</dbReference>
<reference evidence="5 6" key="1">
    <citation type="submission" date="2017-01" db="EMBL/GenBank/DDBJ databases">
        <title>Genome Analysis of Deinococcus marmoris KOPRI26562.</title>
        <authorList>
            <person name="Kim J.H."/>
            <person name="Oh H.-M."/>
        </authorList>
    </citation>
    <scope>NUCLEOTIDE SEQUENCE [LARGE SCALE GENOMIC DNA]</scope>
    <source>
        <strain evidence="5 6">KOPRI26562</strain>
    </source>
</reference>
<evidence type="ECO:0000256" key="3">
    <source>
        <dbReference type="ARBA" id="ARBA00023163"/>
    </source>
</evidence>
<dbReference type="AlphaFoldDB" id="A0A1U7NY53"/>
<dbReference type="Proteomes" id="UP000186607">
    <property type="component" value="Unassembled WGS sequence"/>
</dbReference>
<organism evidence="5 6">
    <name type="scientific">Deinococcus marmoris</name>
    <dbReference type="NCBI Taxonomy" id="249408"/>
    <lineage>
        <taxon>Bacteria</taxon>
        <taxon>Thermotogati</taxon>
        <taxon>Deinococcota</taxon>
        <taxon>Deinococci</taxon>
        <taxon>Deinococcales</taxon>
        <taxon>Deinococcaceae</taxon>
        <taxon>Deinococcus</taxon>
    </lineage>
</organism>
<accession>A0A1U7NY53</accession>
<dbReference type="PANTHER" id="PTHR43280">
    <property type="entry name" value="ARAC-FAMILY TRANSCRIPTIONAL REGULATOR"/>
    <property type="match status" value="1"/>
</dbReference>
<evidence type="ECO:0000313" key="5">
    <source>
        <dbReference type="EMBL" id="OLV17853.1"/>
    </source>
</evidence>
<dbReference type="STRING" id="249408.BOO71_0007618"/>
<feature type="domain" description="HTH araC/xylS-type" evidence="4">
    <location>
        <begin position="207"/>
        <end position="309"/>
    </location>
</feature>
<dbReference type="SUPFAM" id="SSF51215">
    <property type="entry name" value="Regulatory protein AraC"/>
    <property type="match status" value="1"/>
</dbReference>
<evidence type="ECO:0000259" key="4">
    <source>
        <dbReference type="PROSITE" id="PS01124"/>
    </source>
</evidence>
<dbReference type="InterPro" id="IPR009057">
    <property type="entry name" value="Homeodomain-like_sf"/>
</dbReference>
<evidence type="ECO:0000256" key="2">
    <source>
        <dbReference type="ARBA" id="ARBA00023125"/>
    </source>
</evidence>
<dbReference type="Pfam" id="PF12833">
    <property type="entry name" value="HTH_18"/>
    <property type="match status" value="1"/>
</dbReference>
<dbReference type="SMART" id="SM00342">
    <property type="entry name" value="HTH_ARAC"/>
    <property type="match status" value="1"/>
</dbReference>
<dbReference type="GO" id="GO:0003700">
    <property type="term" value="F:DNA-binding transcription factor activity"/>
    <property type="evidence" value="ECO:0007669"/>
    <property type="project" value="InterPro"/>
</dbReference>
<dbReference type="PANTHER" id="PTHR43280:SF32">
    <property type="entry name" value="TRANSCRIPTIONAL REGULATORY PROTEIN"/>
    <property type="match status" value="1"/>
</dbReference>
<sequence>MYLLPENGKTVPMLQNRSVLAHLPIQDGARLFVATYPLQDPPVSGLFRSTFYGLAWLSGGAATFMCDTQKFAVKAESLVWTVPGQVYWWEQPEPGAHLTLIGFLPELLTGGALNVHLIADLPFLQPDGPAVIPVSGEASEVLDTLFRQIWHRYAQVAQHHPANVWLTLPRQREALMMAYLHGILAEVAALTTDAAPTPLTQAQSADLRLTQLFRTHAAVGARERRPVQYYAELLHVTPGHLTRVVGRIMGKTPSAWLQEQLLLDAKRLLAFTDRPVERIAEDLHFPSATQFSQWFRGQSGQTPRQVRQGSREQTFNFQQF</sequence>
<comment type="caution">
    <text evidence="5">The sequence shown here is derived from an EMBL/GenBank/DDBJ whole genome shotgun (WGS) entry which is preliminary data.</text>
</comment>
<evidence type="ECO:0000256" key="1">
    <source>
        <dbReference type="ARBA" id="ARBA00023015"/>
    </source>
</evidence>
<dbReference type="GO" id="GO:0043565">
    <property type="term" value="F:sequence-specific DNA binding"/>
    <property type="evidence" value="ECO:0007669"/>
    <property type="project" value="InterPro"/>
</dbReference>
<keyword evidence="1" id="KW-0805">Transcription regulation</keyword>
<dbReference type="InterPro" id="IPR018060">
    <property type="entry name" value="HTH_AraC"/>
</dbReference>
<dbReference type="Gene3D" id="1.10.10.60">
    <property type="entry name" value="Homeodomain-like"/>
    <property type="match status" value="2"/>
</dbReference>
<gene>
    <name evidence="5" type="ORF">BOO71_0007618</name>
</gene>
<keyword evidence="3" id="KW-0804">Transcription</keyword>
<keyword evidence="6" id="KW-1185">Reference proteome</keyword>
<name>A0A1U7NY53_9DEIO</name>
<evidence type="ECO:0000313" key="6">
    <source>
        <dbReference type="Proteomes" id="UP000186607"/>
    </source>
</evidence>
<keyword evidence="2" id="KW-0238">DNA-binding</keyword>
<dbReference type="InterPro" id="IPR037923">
    <property type="entry name" value="HTH-like"/>
</dbReference>
<proteinExistence type="predicted"/>
<dbReference type="PROSITE" id="PS01124">
    <property type="entry name" value="HTH_ARAC_FAMILY_2"/>
    <property type="match status" value="1"/>
</dbReference>